<name>A0A0U5JQZ9_LIMRT</name>
<dbReference type="EMBL" id="LN887426">
    <property type="protein sequence ID" value="CUR39293.1"/>
    <property type="molecule type" value="Genomic_DNA"/>
</dbReference>
<sequence>MYLPGEMRQSGDKFAAFCDGIDEIVQESGEVLWHAPAIIIKDKTLTSVTIRRGSKSIVRVNTFDEADVLLKKIRHYLAERPVRKLVRDPVSGKRTTQLVPYNLKIKVIDARLEHTVALSITAIPYTSAKSITADQALNHLFNLLSKPDNYENAVEELTKFGRDHPGQKLKIVNPRATHSFRFSYFDQDLHRRKWQNVGDVVILVKNCELEIKETAVRKKRADAIELDPNVITWTGSVEDGPDVTLLYVAI</sequence>
<proteinExistence type="predicted"/>
<gene>
    <name evidence="1" type="ORF">LRLP16767_LR3C6_01260</name>
</gene>
<reference evidence="1" key="1">
    <citation type="submission" date="2015-10" db="EMBL/GenBank/DDBJ databases">
        <authorList>
            <person name="Gilbert D.G."/>
        </authorList>
    </citation>
    <scope>NUCLEOTIDE SEQUENCE</scope>
    <source>
        <strain evidence="1">3c6</strain>
    </source>
</reference>
<protein>
    <submittedName>
        <fullName evidence="1">Uncharacterized protein</fullName>
    </submittedName>
</protein>
<dbReference type="AlphaFoldDB" id="A0A0U5JQZ9"/>
<organism evidence="1">
    <name type="scientific">Limosilactobacillus reuteri</name>
    <name type="common">Lactobacillus reuteri</name>
    <dbReference type="NCBI Taxonomy" id="1598"/>
    <lineage>
        <taxon>Bacteria</taxon>
        <taxon>Bacillati</taxon>
        <taxon>Bacillota</taxon>
        <taxon>Bacilli</taxon>
        <taxon>Lactobacillales</taxon>
        <taxon>Lactobacillaceae</taxon>
        <taxon>Limosilactobacillus</taxon>
    </lineage>
</organism>
<accession>A0A0U5JQZ9</accession>
<evidence type="ECO:0000313" key="1">
    <source>
        <dbReference type="EMBL" id="CUR39293.1"/>
    </source>
</evidence>